<keyword evidence="5" id="KW-0677">Repeat</keyword>
<feature type="transmembrane region" description="Helical" evidence="11">
    <location>
        <begin position="146"/>
        <end position="166"/>
    </location>
</feature>
<evidence type="ECO:0000256" key="10">
    <source>
        <dbReference type="SAM" id="MobiDB-lite"/>
    </source>
</evidence>
<dbReference type="STRING" id="98765.A0A2R6NW81"/>
<accession>A0A2R6NW81</accession>
<name>A0A2R6NW81_9APHY</name>
<comment type="caution">
    <text evidence="12">The sequence shown here is derived from an EMBL/GenBank/DDBJ whole genome shotgun (WGS) entry which is preliminary data.</text>
</comment>
<proteinExistence type="inferred from homology"/>
<dbReference type="EMBL" id="MLYV02000755">
    <property type="protein sequence ID" value="PSR78164.1"/>
    <property type="molecule type" value="Genomic_DNA"/>
</dbReference>
<evidence type="ECO:0000313" key="12">
    <source>
        <dbReference type="EMBL" id="PSR78164.1"/>
    </source>
</evidence>
<keyword evidence="4 9" id="KW-0812">Transmembrane</keyword>
<dbReference type="GO" id="GO:0005886">
    <property type="term" value="C:plasma membrane"/>
    <property type="evidence" value="ECO:0007669"/>
    <property type="project" value="TreeGrafter"/>
</dbReference>
<reference evidence="12 13" key="1">
    <citation type="submission" date="2018-02" db="EMBL/GenBank/DDBJ databases">
        <title>Genome sequence of the basidiomycete white-rot fungus Phlebia centrifuga.</title>
        <authorList>
            <person name="Granchi Z."/>
            <person name="Peng M."/>
            <person name="de Vries R.P."/>
            <person name="Hilden K."/>
            <person name="Makela M.R."/>
            <person name="Grigoriev I."/>
            <person name="Riley R."/>
        </authorList>
    </citation>
    <scope>NUCLEOTIDE SEQUENCE [LARGE SCALE GENOMIC DNA]</scope>
    <source>
        <strain evidence="12 13">FBCC195</strain>
    </source>
</reference>
<evidence type="ECO:0000256" key="8">
    <source>
        <dbReference type="ARBA" id="ARBA00034651"/>
    </source>
</evidence>
<dbReference type="Gene3D" id="1.20.1080.10">
    <property type="entry name" value="Glycerol uptake facilitator protein"/>
    <property type="match status" value="1"/>
</dbReference>
<dbReference type="InterPro" id="IPR050363">
    <property type="entry name" value="MIP/Aquaporin"/>
</dbReference>
<keyword evidence="13" id="KW-1185">Reference proteome</keyword>
<comment type="similarity">
    <text evidence="2 9">Belongs to the MIP/aquaporin (TC 1.A.8) family.</text>
</comment>
<dbReference type="OrthoDB" id="3222at2759"/>
<evidence type="ECO:0000256" key="2">
    <source>
        <dbReference type="ARBA" id="ARBA00006175"/>
    </source>
</evidence>
<organism evidence="12 13">
    <name type="scientific">Hermanssonia centrifuga</name>
    <dbReference type="NCBI Taxonomy" id="98765"/>
    <lineage>
        <taxon>Eukaryota</taxon>
        <taxon>Fungi</taxon>
        <taxon>Dikarya</taxon>
        <taxon>Basidiomycota</taxon>
        <taxon>Agaricomycotina</taxon>
        <taxon>Agaricomycetes</taxon>
        <taxon>Polyporales</taxon>
        <taxon>Meruliaceae</taxon>
        <taxon>Hermanssonia</taxon>
    </lineage>
</organism>
<feature type="transmembrane region" description="Helical" evidence="11">
    <location>
        <begin position="105"/>
        <end position="125"/>
    </location>
</feature>
<evidence type="ECO:0000256" key="1">
    <source>
        <dbReference type="ARBA" id="ARBA00004141"/>
    </source>
</evidence>
<comment type="subcellular location">
    <subcellularLocation>
        <location evidence="1">Membrane</location>
        <topology evidence="1">Multi-pass membrane protein</topology>
    </subcellularLocation>
</comment>
<evidence type="ECO:0008006" key="14">
    <source>
        <dbReference type="Google" id="ProtNLM"/>
    </source>
</evidence>
<dbReference type="PRINTS" id="PR00783">
    <property type="entry name" value="MINTRINSICP"/>
</dbReference>
<dbReference type="InterPro" id="IPR022357">
    <property type="entry name" value="MIP_CS"/>
</dbReference>
<dbReference type="AlphaFoldDB" id="A0A2R6NW81"/>
<feature type="region of interest" description="Disordered" evidence="10">
    <location>
        <begin position="1"/>
        <end position="22"/>
    </location>
</feature>
<evidence type="ECO:0000313" key="13">
    <source>
        <dbReference type="Proteomes" id="UP000186601"/>
    </source>
</evidence>
<dbReference type="InterPro" id="IPR000425">
    <property type="entry name" value="MIP"/>
</dbReference>
<evidence type="ECO:0000256" key="3">
    <source>
        <dbReference type="ARBA" id="ARBA00022448"/>
    </source>
</evidence>
<dbReference type="GO" id="GO:0015254">
    <property type="term" value="F:glycerol channel activity"/>
    <property type="evidence" value="ECO:0007669"/>
    <property type="project" value="TreeGrafter"/>
</dbReference>
<dbReference type="Proteomes" id="UP000186601">
    <property type="component" value="Unassembled WGS sequence"/>
</dbReference>
<dbReference type="InterPro" id="IPR023271">
    <property type="entry name" value="Aquaporin-like"/>
</dbReference>
<dbReference type="Pfam" id="PF00230">
    <property type="entry name" value="MIP"/>
    <property type="match status" value="1"/>
</dbReference>
<evidence type="ECO:0000256" key="7">
    <source>
        <dbReference type="ARBA" id="ARBA00023136"/>
    </source>
</evidence>
<keyword evidence="6 11" id="KW-1133">Transmembrane helix</keyword>
<evidence type="ECO:0000256" key="6">
    <source>
        <dbReference type="ARBA" id="ARBA00022989"/>
    </source>
</evidence>
<keyword evidence="7 11" id="KW-0472">Membrane</keyword>
<dbReference type="SUPFAM" id="SSF81338">
    <property type="entry name" value="Aquaporin-like"/>
    <property type="match status" value="1"/>
</dbReference>
<evidence type="ECO:0000256" key="4">
    <source>
        <dbReference type="ARBA" id="ARBA00022692"/>
    </source>
</evidence>
<dbReference type="GO" id="GO:0015250">
    <property type="term" value="F:water channel activity"/>
    <property type="evidence" value="ECO:0007669"/>
    <property type="project" value="TreeGrafter"/>
</dbReference>
<feature type="transmembrane region" description="Helical" evidence="11">
    <location>
        <begin position="64"/>
        <end position="85"/>
    </location>
</feature>
<dbReference type="PROSITE" id="PS00221">
    <property type="entry name" value="MIP"/>
    <property type="match status" value="1"/>
</dbReference>
<comment type="catalytic activity">
    <reaction evidence="8">
        <text>H2O(in) = H2O(out)</text>
        <dbReference type="Rhea" id="RHEA:29667"/>
        <dbReference type="ChEBI" id="CHEBI:15377"/>
    </reaction>
</comment>
<dbReference type="PANTHER" id="PTHR43829">
    <property type="entry name" value="AQUAPORIN OR AQUAGLYCEROPORIN RELATED"/>
    <property type="match status" value="1"/>
</dbReference>
<keyword evidence="3 9" id="KW-0813">Transport</keyword>
<evidence type="ECO:0000256" key="11">
    <source>
        <dbReference type="SAM" id="Phobius"/>
    </source>
</evidence>
<sequence>MSYERDSHAYSAGTNDSTHHRSKETFHHIEERSVDDGDSLPTVDYTRYPNRWSRIREILREPMAEFFGVMILIIFGNGVDCQVVLSGNTGVSSSPKGDWLSLSFGWAVGTSLGVWVSGGISGGHINPAVTIAMATFRDFPWRKVPGYIFAQVMGGVCGAGIIYANYIHAIDVVEGGRHIRTVPGTANLFSTYAVRHYLSLLMCCKVKAKACCAAGLHDFCILLL</sequence>
<evidence type="ECO:0000256" key="5">
    <source>
        <dbReference type="ARBA" id="ARBA00022737"/>
    </source>
</evidence>
<evidence type="ECO:0000256" key="9">
    <source>
        <dbReference type="RuleBase" id="RU000477"/>
    </source>
</evidence>
<gene>
    <name evidence="12" type="ORF">PHLCEN_2v7496</name>
</gene>
<dbReference type="PANTHER" id="PTHR43829:SF9">
    <property type="entry name" value="AQUAPORIN-9"/>
    <property type="match status" value="1"/>
</dbReference>
<protein>
    <recommendedName>
        <fullName evidence="14">Aquaporin</fullName>
    </recommendedName>
</protein>